<dbReference type="GO" id="GO:0046872">
    <property type="term" value="F:metal ion binding"/>
    <property type="evidence" value="ECO:0007669"/>
    <property type="project" value="UniProtKB-KW"/>
</dbReference>
<dbReference type="GO" id="GO:0005283">
    <property type="term" value="F:amino acid:sodium symporter activity"/>
    <property type="evidence" value="ECO:0007669"/>
    <property type="project" value="TreeGrafter"/>
</dbReference>
<evidence type="ECO:0000256" key="8">
    <source>
        <dbReference type="PIRSR" id="PIRSR600175-1"/>
    </source>
</evidence>
<evidence type="ECO:0000313" key="11">
    <source>
        <dbReference type="EMBL" id="RWS01184.1"/>
    </source>
</evidence>
<keyword evidence="3 9" id="KW-0813">Transport</keyword>
<feature type="transmembrane region" description="Helical" evidence="10">
    <location>
        <begin position="54"/>
        <end position="76"/>
    </location>
</feature>
<evidence type="ECO:0000256" key="2">
    <source>
        <dbReference type="ARBA" id="ARBA00006459"/>
    </source>
</evidence>
<evidence type="ECO:0000256" key="10">
    <source>
        <dbReference type="SAM" id="Phobius"/>
    </source>
</evidence>
<protein>
    <recommendedName>
        <fullName evidence="9">Transporter</fullName>
    </recommendedName>
</protein>
<dbReference type="STRING" id="1965070.A0A443QDT9"/>
<evidence type="ECO:0000256" key="9">
    <source>
        <dbReference type="RuleBase" id="RU003732"/>
    </source>
</evidence>
<evidence type="ECO:0000313" key="12">
    <source>
        <dbReference type="Proteomes" id="UP000285301"/>
    </source>
</evidence>
<feature type="binding site" evidence="8">
    <location>
        <position position="34"/>
    </location>
    <ligand>
        <name>Na(+)</name>
        <dbReference type="ChEBI" id="CHEBI:29101"/>
        <label>1</label>
    </ligand>
</feature>
<accession>A0A443QDT9</accession>
<sequence length="358" mass="41261">QTQEVSESKQNEEKTRENWSSKWEFLLSCVGLSVGIGNVWRFPYLAYKNGGGAFLIPYLIMLFLVGKPMYLMELVFGQFASTGTLSIWNCVPISKGIGAAMLGACVVVAVYYNVIMSYTLYFIGVTFQKQLPWSRCDPKWANGTNCFFALVENFITSVSDEFPILKKNRIFVTISFGIFGFLVGLPCVTRGGQYVINLMDYYGGGMTYLFIAVFEIITLSWIYGCKNLLIDIHFMLNKKLSWYWKVTWKFTAPLMLIFISIYSIFKHTSLQYGNYDYPTWADAIGWLILCAIIFQVPLFALIALFKQEKGDTLYEKLKNVSKPNDKWGPRDEQIKDSWRTFKLNYKFSQNQRELQSYA</sequence>
<keyword evidence="6 10" id="KW-1133">Transmembrane helix</keyword>
<comment type="similarity">
    <text evidence="2 9">Belongs to the sodium:neurotransmitter symporter (SNF) (TC 2.A.22) family.</text>
</comment>
<feature type="non-terminal residue" evidence="11">
    <location>
        <position position="1"/>
    </location>
</feature>
<dbReference type="AlphaFoldDB" id="A0A443QDT9"/>
<organism evidence="11 12">
    <name type="scientific">Dinothrombium tinctorium</name>
    <dbReference type="NCBI Taxonomy" id="1965070"/>
    <lineage>
        <taxon>Eukaryota</taxon>
        <taxon>Metazoa</taxon>
        <taxon>Ecdysozoa</taxon>
        <taxon>Arthropoda</taxon>
        <taxon>Chelicerata</taxon>
        <taxon>Arachnida</taxon>
        <taxon>Acari</taxon>
        <taxon>Acariformes</taxon>
        <taxon>Trombidiformes</taxon>
        <taxon>Prostigmata</taxon>
        <taxon>Anystina</taxon>
        <taxon>Parasitengona</taxon>
        <taxon>Trombidioidea</taxon>
        <taxon>Trombidiidae</taxon>
        <taxon>Dinothrombium</taxon>
    </lineage>
</organism>
<evidence type="ECO:0000256" key="6">
    <source>
        <dbReference type="ARBA" id="ARBA00022989"/>
    </source>
</evidence>
<feature type="transmembrane region" description="Helical" evidence="10">
    <location>
        <begin position="201"/>
        <end position="225"/>
    </location>
</feature>
<dbReference type="Proteomes" id="UP000285301">
    <property type="component" value="Unassembled WGS sequence"/>
</dbReference>
<reference evidence="11 12" key="1">
    <citation type="journal article" date="2018" name="Gigascience">
        <title>Genomes of trombidid mites reveal novel predicted allergens and laterally-transferred genes associated with secondary metabolism.</title>
        <authorList>
            <person name="Dong X."/>
            <person name="Chaisiri K."/>
            <person name="Xia D."/>
            <person name="Armstrong S.D."/>
            <person name="Fang Y."/>
            <person name="Donnelly M.J."/>
            <person name="Kadowaki T."/>
            <person name="McGarry J.W."/>
            <person name="Darby A.C."/>
            <person name="Makepeace B.L."/>
        </authorList>
    </citation>
    <scope>NUCLEOTIDE SEQUENCE [LARGE SCALE GENOMIC DNA]</scope>
    <source>
        <strain evidence="11">UoL-WK</strain>
    </source>
</reference>
<dbReference type="PRINTS" id="PR00176">
    <property type="entry name" value="NANEUSMPORT"/>
</dbReference>
<gene>
    <name evidence="11" type="ORF">B4U79_08564</name>
</gene>
<dbReference type="SUPFAM" id="SSF161070">
    <property type="entry name" value="SNF-like"/>
    <property type="match status" value="2"/>
</dbReference>
<dbReference type="EMBL" id="NCKU01009683">
    <property type="protein sequence ID" value="RWS01184.1"/>
    <property type="molecule type" value="Genomic_DNA"/>
</dbReference>
<feature type="transmembrane region" description="Helical" evidence="10">
    <location>
        <begin position="246"/>
        <end position="265"/>
    </location>
</feature>
<evidence type="ECO:0000256" key="4">
    <source>
        <dbReference type="ARBA" id="ARBA00022692"/>
    </source>
</evidence>
<dbReference type="OrthoDB" id="6581954at2759"/>
<dbReference type="PANTHER" id="PTHR11616:SF236">
    <property type="entry name" value="TRANSPORTER"/>
    <property type="match status" value="1"/>
</dbReference>
<evidence type="ECO:0000256" key="5">
    <source>
        <dbReference type="ARBA" id="ARBA00022847"/>
    </source>
</evidence>
<comment type="caution">
    <text evidence="11">The sequence shown here is derived from an EMBL/GenBank/DDBJ whole genome shotgun (WGS) entry which is preliminary data.</text>
</comment>
<keyword evidence="8" id="KW-0479">Metal-binding</keyword>
<dbReference type="GO" id="GO:0089718">
    <property type="term" value="P:amino acid import across plasma membrane"/>
    <property type="evidence" value="ECO:0007669"/>
    <property type="project" value="TreeGrafter"/>
</dbReference>
<keyword evidence="4 9" id="KW-0812">Transmembrane</keyword>
<dbReference type="PROSITE" id="PS50267">
    <property type="entry name" value="NA_NEUROTRAN_SYMP_3"/>
    <property type="match status" value="2"/>
</dbReference>
<keyword evidence="7 10" id="KW-0472">Membrane</keyword>
<feature type="transmembrane region" description="Helical" evidence="10">
    <location>
        <begin position="170"/>
        <end position="189"/>
    </location>
</feature>
<keyword evidence="8" id="KW-0915">Sodium</keyword>
<keyword evidence="5 9" id="KW-0769">Symport</keyword>
<dbReference type="PROSITE" id="PS00610">
    <property type="entry name" value="NA_NEUROTRAN_SYMP_1"/>
    <property type="match status" value="1"/>
</dbReference>
<comment type="subcellular location">
    <subcellularLocation>
        <location evidence="1">Membrane</location>
        <topology evidence="1">Multi-pass membrane protein</topology>
    </subcellularLocation>
</comment>
<dbReference type="GO" id="GO:0005886">
    <property type="term" value="C:plasma membrane"/>
    <property type="evidence" value="ECO:0007669"/>
    <property type="project" value="TreeGrafter"/>
</dbReference>
<keyword evidence="12" id="KW-1185">Reference proteome</keyword>
<dbReference type="GO" id="GO:0015187">
    <property type="term" value="F:glycine transmembrane transporter activity"/>
    <property type="evidence" value="ECO:0007669"/>
    <property type="project" value="TreeGrafter"/>
</dbReference>
<name>A0A443QDT9_9ACAR</name>
<feature type="binding site" evidence="8">
    <location>
        <position position="31"/>
    </location>
    <ligand>
        <name>Na(+)</name>
        <dbReference type="ChEBI" id="CHEBI:29101"/>
        <label>1</label>
    </ligand>
</feature>
<evidence type="ECO:0000256" key="1">
    <source>
        <dbReference type="ARBA" id="ARBA00004141"/>
    </source>
</evidence>
<dbReference type="Pfam" id="PF00209">
    <property type="entry name" value="SNF"/>
    <property type="match status" value="1"/>
</dbReference>
<evidence type="ECO:0000256" key="3">
    <source>
        <dbReference type="ARBA" id="ARBA00022448"/>
    </source>
</evidence>
<feature type="transmembrane region" description="Helical" evidence="10">
    <location>
        <begin position="285"/>
        <end position="305"/>
    </location>
</feature>
<proteinExistence type="inferred from homology"/>
<evidence type="ECO:0000256" key="7">
    <source>
        <dbReference type="ARBA" id="ARBA00023136"/>
    </source>
</evidence>
<dbReference type="PANTHER" id="PTHR11616">
    <property type="entry name" value="SODIUM/CHLORIDE DEPENDENT TRANSPORTER"/>
    <property type="match status" value="1"/>
</dbReference>
<feature type="transmembrane region" description="Helical" evidence="10">
    <location>
        <begin position="96"/>
        <end position="123"/>
    </location>
</feature>
<feature type="binding site" evidence="8">
    <location>
        <position position="38"/>
    </location>
    <ligand>
        <name>Na(+)</name>
        <dbReference type="ChEBI" id="CHEBI:29101"/>
        <label>1</label>
    </ligand>
</feature>
<dbReference type="InterPro" id="IPR000175">
    <property type="entry name" value="Na/ntran_symport"/>
</dbReference>
<dbReference type="InterPro" id="IPR037272">
    <property type="entry name" value="SNS_sf"/>
</dbReference>
<dbReference type="GO" id="GO:0015179">
    <property type="term" value="F:L-amino acid transmembrane transporter activity"/>
    <property type="evidence" value="ECO:0007669"/>
    <property type="project" value="TreeGrafter"/>
</dbReference>